<dbReference type="AlphaFoldDB" id="A0A059FVW8"/>
<dbReference type="RefSeq" id="WP_035591312.1">
    <property type="nucleotide sequence ID" value="NZ_ARYI01000006.1"/>
</dbReference>
<dbReference type="InterPro" id="IPR055396">
    <property type="entry name" value="DUF7088"/>
</dbReference>
<evidence type="ECO:0000256" key="2">
    <source>
        <dbReference type="SAM" id="Phobius"/>
    </source>
</evidence>
<reference evidence="5 6" key="1">
    <citation type="submission" date="2013-04" db="EMBL/GenBank/DDBJ databases">
        <title>Hyphomonas hirschiana VP5 Genome Sequencing.</title>
        <authorList>
            <person name="Lai Q."/>
            <person name="Shao Z."/>
        </authorList>
    </citation>
    <scope>NUCLEOTIDE SEQUENCE [LARGE SCALE GENOMIC DNA]</scope>
    <source>
        <strain evidence="5 6">VP5</strain>
    </source>
</reference>
<feature type="region of interest" description="Disordered" evidence="1">
    <location>
        <begin position="413"/>
        <end position="432"/>
    </location>
</feature>
<evidence type="ECO:0000259" key="4">
    <source>
        <dbReference type="Pfam" id="PF23357"/>
    </source>
</evidence>
<evidence type="ECO:0000313" key="5">
    <source>
        <dbReference type="EMBL" id="KCZ94757.1"/>
    </source>
</evidence>
<sequence>MKARRYLVLMTLLAGIVLLAGNIAAQRLLAGARLDFTEGKLYTLSDATRVTLRDLAEPVEITYVYSRRVGQDYPAIQAHAARVRELLATYAAASGGNVRVREIDPKPFSEAEDEALAAGISAIPASGNDPLYFGIIGRNAIDDLRLIPFLAPERETTLEYDLTRMIARLDNPEPPRVGIISSLPGMKALDGESGYVVLQDIGRSFSVEQIPDDFGSLPEMDVLLVAHPGTLTARQEWLIDQFILRQGRAIFVVDPAAKTALSGAMFSATDSLARSSLGRLGAVWGVELAPQAVADAANALTVPVESFTGRVDEVAHPLFVGVPAETMSRNDPITADLMRVVNFGAPGALIQGSLPEGVILAPLITTGPSPSFIDPARAARDMAADEVLQSYMTEAAPLVMAARLSGRLPSAFPNGAPAMDEPSDASDLEAAKAEAASLPPHIAASETPAEVVMIADADFLADDFYVVPGSGMVVADNGALLLNAIDALAGRGELSRLRSRAASLRPMVRIETMRDAAETQYFRQQSELEARLSTAQARLSELQSSASGDGFFAGDPEAELTADERAELSTLREDILTIRASLRDIERDYRRDIDALEATLKAINIWGGPLLVTLAGILVWRRQAKKRRGAA</sequence>
<gene>
    <name evidence="5" type="ORF">HHI_08183</name>
</gene>
<dbReference type="Proteomes" id="UP000025061">
    <property type="component" value="Unassembled WGS sequence"/>
</dbReference>
<dbReference type="OrthoDB" id="9777219at2"/>
<feature type="domain" description="DUF7088" evidence="4">
    <location>
        <begin position="38"/>
        <end position="135"/>
    </location>
</feature>
<accession>A0A059FVW8</accession>
<dbReference type="Pfam" id="PF09822">
    <property type="entry name" value="ABC_transp_aux"/>
    <property type="match status" value="1"/>
</dbReference>
<feature type="transmembrane region" description="Helical" evidence="2">
    <location>
        <begin position="603"/>
        <end position="620"/>
    </location>
</feature>
<dbReference type="PATRIC" id="fig|1280951.3.peg.1652"/>
<evidence type="ECO:0000259" key="3">
    <source>
        <dbReference type="Pfam" id="PF09822"/>
    </source>
</evidence>
<dbReference type="InterPro" id="IPR019196">
    <property type="entry name" value="ABC_transp_unknown"/>
</dbReference>
<dbReference type="EMBL" id="ARYI01000006">
    <property type="protein sequence ID" value="KCZ94757.1"/>
    <property type="molecule type" value="Genomic_DNA"/>
</dbReference>
<name>A0A059FVW8_9PROT</name>
<organism evidence="5 6">
    <name type="scientific">Hyphomonas hirschiana VP5</name>
    <dbReference type="NCBI Taxonomy" id="1280951"/>
    <lineage>
        <taxon>Bacteria</taxon>
        <taxon>Pseudomonadati</taxon>
        <taxon>Pseudomonadota</taxon>
        <taxon>Alphaproteobacteria</taxon>
        <taxon>Hyphomonadales</taxon>
        <taxon>Hyphomonadaceae</taxon>
        <taxon>Hyphomonas</taxon>
    </lineage>
</organism>
<keyword evidence="2" id="KW-0812">Transmembrane</keyword>
<feature type="domain" description="ABC-type uncharacterised transport system" evidence="3">
    <location>
        <begin position="175"/>
        <end position="465"/>
    </location>
</feature>
<keyword evidence="2" id="KW-1133">Transmembrane helix</keyword>
<keyword evidence="6" id="KW-1185">Reference proteome</keyword>
<keyword evidence="2" id="KW-0472">Membrane</keyword>
<evidence type="ECO:0000313" key="6">
    <source>
        <dbReference type="Proteomes" id="UP000025061"/>
    </source>
</evidence>
<comment type="caution">
    <text evidence="5">The sequence shown here is derived from an EMBL/GenBank/DDBJ whole genome shotgun (WGS) entry which is preliminary data.</text>
</comment>
<evidence type="ECO:0000256" key="1">
    <source>
        <dbReference type="SAM" id="MobiDB-lite"/>
    </source>
</evidence>
<proteinExistence type="predicted"/>
<protein>
    <submittedName>
        <fullName evidence="5">Uncharacterized protein</fullName>
    </submittedName>
</protein>
<dbReference type="Pfam" id="PF23357">
    <property type="entry name" value="DUF7088"/>
    <property type="match status" value="1"/>
</dbReference>